<evidence type="ECO:0000256" key="1">
    <source>
        <dbReference type="SAM" id="Phobius"/>
    </source>
</evidence>
<feature type="transmembrane region" description="Helical" evidence="1">
    <location>
        <begin position="39"/>
        <end position="59"/>
    </location>
</feature>
<gene>
    <name evidence="2" type="ORF">KYN89_14155</name>
</gene>
<proteinExistence type="predicted"/>
<evidence type="ECO:0000313" key="2">
    <source>
        <dbReference type="EMBL" id="MBY8338190.1"/>
    </source>
</evidence>
<reference evidence="2 3" key="1">
    <citation type="submission" date="2021-07" db="EMBL/GenBank/DDBJ databases">
        <title>Alteriqipengyuania abyssalis NZ-12B nov, sp.nov isolated from deep sea sponge in pacific ocean.</title>
        <authorList>
            <person name="Tareen S."/>
            <person name="Wink J."/>
        </authorList>
    </citation>
    <scope>NUCLEOTIDE SEQUENCE [LARGE SCALE GENOMIC DNA]</scope>
    <source>
        <strain evidence="2 3">NZ-12B</strain>
    </source>
</reference>
<dbReference type="EMBL" id="JAHWXP010000004">
    <property type="protein sequence ID" value="MBY8338190.1"/>
    <property type="molecule type" value="Genomic_DNA"/>
</dbReference>
<organism evidence="2 3">
    <name type="scientific">Alteriqipengyuania abyssalis</name>
    <dbReference type="NCBI Taxonomy" id="2860200"/>
    <lineage>
        <taxon>Bacteria</taxon>
        <taxon>Pseudomonadati</taxon>
        <taxon>Pseudomonadota</taxon>
        <taxon>Alphaproteobacteria</taxon>
        <taxon>Sphingomonadales</taxon>
        <taxon>Erythrobacteraceae</taxon>
        <taxon>Alteriqipengyuania</taxon>
    </lineage>
</organism>
<sequence length="110" mass="11642">MFAIVGLVASLGFVVALTLGIAFLLDIMAASTSWKVRAVWTALIAAFVPMSLPIITLLSESGFRSELVAPLAALVIGAPFIAVVVCFPVAYLFSRKRAAGREPVSDKVFD</sequence>
<evidence type="ECO:0000313" key="3">
    <source>
        <dbReference type="Proteomes" id="UP000759298"/>
    </source>
</evidence>
<keyword evidence="1" id="KW-1133">Transmembrane helix</keyword>
<name>A0ABS7PGJ8_9SPHN</name>
<protein>
    <submittedName>
        <fullName evidence="2">Uncharacterized protein</fullName>
    </submittedName>
</protein>
<dbReference type="Proteomes" id="UP000759298">
    <property type="component" value="Unassembled WGS sequence"/>
</dbReference>
<comment type="caution">
    <text evidence="2">The sequence shown here is derived from an EMBL/GenBank/DDBJ whole genome shotgun (WGS) entry which is preliminary data.</text>
</comment>
<keyword evidence="1" id="KW-0472">Membrane</keyword>
<keyword evidence="1" id="KW-0812">Transmembrane</keyword>
<dbReference type="RefSeq" id="WP_222825695.1">
    <property type="nucleotide sequence ID" value="NZ_JAHWXP010000004.1"/>
</dbReference>
<feature type="transmembrane region" description="Helical" evidence="1">
    <location>
        <begin position="6"/>
        <end position="27"/>
    </location>
</feature>
<feature type="transmembrane region" description="Helical" evidence="1">
    <location>
        <begin position="71"/>
        <end position="93"/>
    </location>
</feature>
<accession>A0ABS7PGJ8</accession>
<keyword evidence="3" id="KW-1185">Reference proteome</keyword>